<evidence type="ECO:0000256" key="1">
    <source>
        <dbReference type="ARBA" id="ARBA00004370"/>
    </source>
</evidence>
<accession>A0A9P7BFW4</accession>
<dbReference type="GO" id="GO:0044183">
    <property type="term" value="F:protein folding chaperone"/>
    <property type="evidence" value="ECO:0007669"/>
    <property type="project" value="InterPro"/>
</dbReference>
<dbReference type="PANTHER" id="PTHR28038:SF1">
    <property type="entry name" value="ADL329WP"/>
    <property type="match status" value="1"/>
</dbReference>
<keyword evidence="2 5" id="KW-0812">Transmembrane</keyword>
<keyword evidence="4 5" id="KW-0472">Membrane</keyword>
<dbReference type="Pfam" id="PF03669">
    <property type="entry name" value="ASTER"/>
    <property type="match status" value="1"/>
</dbReference>
<dbReference type="PANTHER" id="PTHR28038">
    <property type="entry name" value="ADL329WP"/>
    <property type="match status" value="1"/>
</dbReference>
<evidence type="ECO:0000256" key="4">
    <source>
        <dbReference type="ARBA" id="ARBA00023136"/>
    </source>
</evidence>
<proteinExistence type="predicted"/>
<keyword evidence="3 5" id="KW-1133">Transmembrane helix</keyword>
<evidence type="ECO:0000313" key="6">
    <source>
        <dbReference type="EMBL" id="KAG0689341.1"/>
    </source>
</evidence>
<evidence type="ECO:0000256" key="3">
    <source>
        <dbReference type="ARBA" id="ARBA00022989"/>
    </source>
</evidence>
<sequence>MARDVIRKENVKRYIHTALKPKTASNFVSQNLPMAAMFLKNKALSWACLFIAVQNYLNDPYVKDPSDESTNSAYKIIFALVALGTAYLDLIFPQVGGFVPSAAETVADVAAEAAIEVAETVAAAI</sequence>
<keyword evidence="7" id="KW-1185">Reference proteome</keyword>
<dbReference type="GO" id="GO:0005789">
    <property type="term" value="C:endoplasmic reticulum membrane"/>
    <property type="evidence" value="ECO:0007669"/>
    <property type="project" value="InterPro"/>
</dbReference>
<dbReference type="EMBL" id="PUHW01000086">
    <property type="protein sequence ID" value="KAG0689341.1"/>
    <property type="molecule type" value="Genomic_DNA"/>
</dbReference>
<comment type="caution">
    <text evidence="6">The sequence shown here is derived from an EMBL/GenBank/DDBJ whole genome shotgun (WGS) entry which is preliminary data.</text>
</comment>
<dbReference type="AlphaFoldDB" id="A0A9P7BFW4"/>
<dbReference type="Proteomes" id="UP000697127">
    <property type="component" value="Unassembled WGS sequence"/>
</dbReference>
<reference evidence="6" key="1">
    <citation type="submission" date="2020-11" db="EMBL/GenBank/DDBJ databases">
        <title>Kefir isolates.</title>
        <authorList>
            <person name="Marcisauskas S."/>
            <person name="Kim Y."/>
            <person name="Blasche S."/>
        </authorList>
    </citation>
    <scope>NUCLEOTIDE SEQUENCE</scope>
    <source>
        <strain evidence="6">Olga-1</strain>
    </source>
</reference>
<gene>
    <name evidence="6" type="ORF">C6P40_005201</name>
</gene>
<feature type="transmembrane region" description="Helical" evidence="5">
    <location>
        <begin position="73"/>
        <end position="92"/>
    </location>
</feature>
<protein>
    <submittedName>
        <fullName evidence="6">Uncharacterized protein</fullName>
    </submittedName>
</protein>
<evidence type="ECO:0000256" key="2">
    <source>
        <dbReference type="ARBA" id="ARBA00022692"/>
    </source>
</evidence>
<comment type="subcellular location">
    <subcellularLocation>
        <location evidence="1">Membrane</location>
    </subcellularLocation>
</comment>
<dbReference type="GO" id="GO:0045048">
    <property type="term" value="P:protein insertion into ER membrane"/>
    <property type="evidence" value="ECO:0007669"/>
    <property type="project" value="InterPro"/>
</dbReference>
<evidence type="ECO:0000256" key="5">
    <source>
        <dbReference type="SAM" id="Phobius"/>
    </source>
</evidence>
<organism evidence="6 7">
    <name type="scientific">Pichia californica</name>
    <dbReference type="NCBI Taxonomy" id="460514"/>
    <lineage>
        <taxon>Eukaryota</taxon>
        <taxon>Fungi</taxon>
        <taxon>Dikarya</taxon>
        <taxon>Ascomycota</taxon>
        <taxon>Saccharomycotina</taxon>
        <taxon>Pichiomycetes</taxon>
        <taxon>Pichiales</taxon>
        <taxon>Pichiaceae</taxon>
        <taxon>Pichia</taxon>
    </lineage>
</organism>
<name>A0A9P7BFW4_9ASCO</name>
<evidence type="ECO:0000313" key="7">
    <source>
        <dbReference type="Proteomes" id="UP000697127"/>
    </source>
</evidence>
<dbReference type="OrthoDB" id="284718at2759"/>
<dbReference type="InterPro" id="IPR005351">
    <property type="entry name" value="ASTER"/>
</dbReference>